<dbReference type="NCBIfam" id="TIGR01726">
    <property type="entry name" value="HEQRo_perm_3TM"/>
    <property type="match status" value="1"/>
</dbReference>
<organism evidence="10 11">
    <name type="scientific">Kiloniella litopenaei</name>
    <dbReference type="NCBI Taxonomy" id="1549748"/>
    <lineage>
        <taxon>Bacteria</taxon>
        <taxon>Pseudomonadati</taxon>
        <taxon>Pseudomonadota</taxon>
        <taxon>Alphaproteobacteria</taxon>
        <taxon>Rhodospirillales</taxon>
        <taxon>Kiloniellaceae</taxon>
        <taxon>Kiloniella</taxon>
    </lineage>
</organism>
<dbReference type="CDD" id="cd06261">
    <property type="entry name" value="TM_PBP2"/>
    <property type="match status" value="1"/>
</dbReference>
<evidence type="ECO:0000256" key="2">
    <source>
        <dbReference type="ARBA" id="ARBA00010072"/>
    </source>
</evidence>
<feature type="transmembrane region" description="Helical" evidence="8">
    <location>
        <begin position="125"/>
        <end position="145"/>
    </location>
</feature>
<feature type="transmembrane region" description="Helical" evidence="8">
    <location>
        <begin position="302"/>
        <end position="319"/>
    </location>
</feature>
<keyword evidence="6 8" id="KW-1133">Transmembrane helix</keyword>
<feature type="domain" description="ABC transmembrane type-1" evidence="9">
    <location>
        <begin position="156"/>
        <end position="350"/>
    </location>
</feature>
<evidence type="ECO:0000259" key="9">
    <source>
        <dbReference type="PROSITE" id="PS50928"/>
    </source>
</evidence>
<proteinExistence type="inferred from homology"/>
<evidence type="ECO:0000313" key="11">
    <source>
        <dbReference type="Proteomes" id="UP000034491"/>
    </source>
</evidence>
<dbReference type="PANTHER" id="PTHR30614:SF41">
    <property type="entry name" value="INNER MEMBRANE AMINO-ACID ABC TRANSPORTER PERMEASE PROTEIN YHDY"/>
    <property type="match status" value="1"/>
</dbReference>
<keyword evidence="11" id="KW-1185">Reference proteome</keyword>
<keyword evidence="7 8" id="KW-0472">Membrane</keyword>
<dbReference type="OrthoDB" id="9771188at2"/>
<feature type="transmembrane region" description="Helical" evidence="8">
    <location>
        <begin position="28"/>
        <end position="49"/>
    </location>
</feature>
<reference evidence="10 11" key="1">
    <citation type="submission" date="2015-03" db="EMBL/GenBank/DDBJ databases">
        <title>Genome sequence of Kiloniella sp. P1-1, isolated from the gut microflora of Pacific white shrimp, Penaeus vannamei.</title>
        <authorList>
            <person name="Shao Z."/>
            <person name="Wang L."/>
            <person name="Li X."/>
        </authorList>
    </citation>
    <scope>NUCLEOTIDE SEQUENCE [LARGE SCALE GENOMIC DNA]</scope>
    <source>
        <strain evidence="10 11">P1-1</strain>
    </source>
</reference>
<dbReference type="GO" id="GO:0022857">
    <property type="term" value="F:transmembrane transporter activity"/>
    <property type="evidence" value="ECO:0007669"/>
    <property type="project" value="InterPro"/>
</dbReference>
<dbReference type="RefSeq" id="WP_046508301.1">
    <property type="nucleotide sequence ID" value="NZ_CBDDLU010000012.1"/>
</dbReference>
<evidence type="ECO:0000256" key="5">
    <source>
        <dbReference type="ARBA" id="ARBA00022692"/>
    </source>
</evidence>
<evidence type="ECO:0000256" key="6">
    <source>
        <dbReference type="ARBA" id="ARBA00022989"/>
    </source>
</evidence>
<dbReference type="EMBL" id="LANI01000020">
    <property type="protein sequence ID" value="KKJ76309.1"/>
    <property type="molecule type" value="Genomic_DNA"/>
</dbReference>
<dbReference type="STRING" id="1549748.WH95_13925"/>
<sequence>MTMVFQPSPDMPPPASQSGLLHWVKNNLFNSVTNGLLTLIGLTILASIIPPLVNWVFLDAIFQGTAETCRQGQGACWAFVDAQIKLFLLGPYPTELAWRPILSAVLLFGLFIITARHMLKTAHLVVAWLILPLPIYWLVGGGLGLEVVDTSEWGGLMLTLVLAVVGILASLPIGVLLALGRSMNNKVIKSFCICVIELVRGVPLVTILFMATIMLPLFLPTGVDIGILYRVQFGIILFSSAYIAEVVRGGLQGVGKGQGEAAVALGLNRWQTTAFIILPQALKIVIPPLIGRCIALLKDTSLVVVVGLLDFLGIAKAASQDAEWLGFDAEAFVFCAFVYWLLCFSLSRYGRSLEKRGRVDHH</sequence>
<evidence type="ECO:0000256" key="3">
    <source>
        <dbReference type="ARBA" id="ARBA00022448"/>
    </source>
</evidence>
<feature type="transmembrane region" description="Helical" evidence="8">
    <location>
        <begin position="191"/>
        <end position="215"/>
    </location>
</feature>
<dbReference type="Pfam" id="PF00528">
    <property type="entry name" value="BPD_transp_1"/>
    <property type="match status" value="1"/>
</dbReference>
<dbReference type="InterPro" id="IPR000515">
    <property type="entry name" value="MetI-like"/>
</dbReference>
<evidence type="ECO:0000313" key="10">
    <source>
        <dbReference type="EMBL" id="KKJ76309.1"/>
    </source>
</evidence>
<name>A0A0M2R7B6_9PROT</name>
<dbReference type="InterPro" id="IPR035906">
    <property type="entry name" value="MetI-like_sf"/>
</dbReference>
<dbReference type="GO" id="GO:0006865">
    <property type="term" value="P:amino acid transport"/>
    <property type="evidence" value="ECO:0007669"/>
    <property type="project" value="TreeGrafter"/>
</dbReference>
<evidence type="ECO:0000256" key="4">
    <source>
        <dbReference type="ARBA" id="ARBA00022475"/>
    </source>
</evidence>
<comment type="subcellular location">
    <subcellularLocation>
        <location evidence="1">Cell inner membrane</location>
        <topology evidence="1">Multi-pass membrane protein</topology>
    </subcellularLocation>
    <subcellularLocation>
        <location evidence="8">Cell membrane</location>
        <topology evidence="8">Multi-pass membrane protein</topology>
    </subcellularLocation>
</comment>
<gene>
    <name evidence="10" type="ORF">WH95_13925</name>
</gene>
<comment type="caution">
    <text evidence="10">The sequence shown here is derived from an EMBL/GenBank/DDBJ whole genome shotgun (WGS) entry which is preliminary data.</text>
</comment>
<feature type="transmembrane region" description="Helical" evidence="8">
    <location>
        <begin position="96"/>
        <end position="113"/>
    </location>
</feature>
<dbReference type="GO" id="GO:0043190">
    <property type="term" value="C:ATP-binding cassette (ABC) transporter complex"/>
    <property type="evidence" value="ECO:0007669"/>
    <property type="project" value="InterPro"/>
</dbReference>
<dbReference type="Proteomes" id="UP000034491">
    <property type="component" value="Unassembled WGS sequence"/>
</dbReference>
<dbReference type="SUPFAM" id="SSF161098">
    <property type="entry name" value="MetI-like"/>
    <property type="match status" value="1"/>
</dbReference>
<dbReference type="AlphaFoldDB" id="A0A0M2R7B6"/>
<evidence type="ECO:0000256" key="8">
    <source>
        <dbReference type="RuleBase" id="RU363032"/>
    </source>
</evidence>
<keyword evidence="5 8" id="KW-0812">Transmembrane</keyword>
<dbReference type="InterPro" id="IPR043429">
    <property type="entry name" value="ArtM/GltK/GlnP/TcyL/YhdX-like"/>
</dbReference>
<protein>
    <submittedName>
        <fullName evidence="10">Amino acid ABC transporter permease</fullName>
    </submittedName>
</protein>
<keyword evidence="4" id="KW-1003">Cell membrane</keyword>
<dbReference type="InterPro" id="IPR010065">
    <property type="entry name" value="AA_ABC_transptr_permease_3TM"/>
</dbReference>
<keyword evidence="3 8" id="KW-0813">Transport</keyword>
<dbReference type="Gene3D" id="1.10.3720.10">
    <property type="entry name" value="MetI-like"/>
    <property type="match status" value="1"/>
</dbReference>
<accession>A0A0M2R7B6</accession>
<feature type="transmembrane region" description="Helical" evidence="8">
    <location>
        <begin position="331"/>
        <end position="349"/>
    </location>
</feature>
<comment type="similarity">
    <text evidence="2">Belongs to the binding-protein-dependent transport system permease family. HisMQ subfamily.</text>
</comment>
<feature type="transmembrane region" description="Helical" evidence="8">
    <location>
        <begin position="227"/>
        <end position="247"/>
    </location>
</feature>
<evidence type="ECO:0000256" key="7">
    <source>
        <dbReference type="ARBA" id="ARBA00023136"/>
    </source>
</evidence>
<dbReference type="PROSITE" id="PS50928">
    <property type="entry name" value="ABC_TM1"/>
    <property type="match status" value="1"/>
</dbReference>
<dbReference type="PATRIC" id="fig|1549748.8.peg.1520"/>
<dbReference type="PANTHER" id="PTHR30614">
    <property type="entry name" value="MEMBRANE COMPONENT OF AMINO ACID ABC TRANSPORTER"/>
    <property type="match status" value="1"/>
</dbReference>
<evidence type="ECO:0000256" key="1">
    <source>
        <dbReference type="ARBA" id="ARBA00004429"/>
    </source>
</evidence>
<feature type="transmembrane region" description="Helical" evidence="8">
    <location>
        <begin position="157"/>
        <end position="179"/>
    </location>
</feature>